<dbReference type="InterPro" id="IPR025877">
    <property type="entry name" value="MobA-like_NTP_Trfase"/>
</dbReference>
<dbReference type="OrthoDB" id="159246at2"/>
<evidence type="ECO:0000313" key="2">
    <source>
        <dbReference type="EMBL" id="SKA03699.1"/>
    </source>
</evidence>
<dbReference type="Proteomes" id="UP000189933">
    <property type="component" value="Unassembled WGS sequence"/>
</dbReference>
<reference evidence="3" key="1">
    <citation type="submission" date="2017-02" db="EMBL/GenBank/DDBJ databases">
        <authorList>
            <person name="Varghese N."/>
            <person name="Submissions S."/>
        </authorList>
    </citation>
    <scope>NUCLEOTIDE SEQUENCE [LARGE SCALE GENOMIC DNA]</scope>
    <source>
        <strain evidence="3">DSM 16521</strain>
    </source>
</reference>
<gene>
    <name evidence="2" type="ORF">SAMN02745885_01683</name>
</gene>
<keyword evidence="2" id="KW-0808">Transferase</keyword>
<evidence type="ECO:0000313" key="3">
    <source>
        <dbReference type="Proteomes" id="UP000189933"/>
    </source>
</evidence>
<dbReference type="AlphaFoldDB" id="A0A1T4QJ01"/>
<sequence>MRALVLGGDAKCLRPLGQEPMLKRIIECLWSAQVVKEALVVGPVAQSPWPLPPGIAWVQGGENLSQSLQIGWEALRRRGVGNREYILLLSGDMPLLSPRHLQEFLTDCQGEHDAYYPIVRQEDNDRLYPGVRRTYVRLAEGTFTGGNVFLIRAGVMDNCMDLLERFISARKQPWRLARLLGPTFLWRWWRQTLTIADIARKLQQLTGFSGQAVICPHPEIALDLDKEEDWLWLEKGQYF</sequence>
<organism evidence="2 3">
    <name type="scientific">Carboxydocella sporoproducens DSM 16521</name>
    <dbReference type="NCBI Taxonomy" id="1121270"/>
    <lineage>
        <taxon>Bacteria</taxon>
        <taxon>Bacillati</taxon>
        <taxon>Bacillota</taxon>
        <taxon>Clostridia</taxon>
        <taxon>Eubacteriales</taxon>
        <taxon>Clostridiales Family XVI. Incertae Sedis</taxon>
        <taxon>Carboxydocella</taxon>
    </lineage>
</organism>
<dbReference type="EMBL" id="FUXM01000019">
    <property type="protein sequence ID" value="SKA03699.1"/>
    <property type="molecule type" value="Genomic_DNA"/>
</dbReference>
<keyword evidence="3" id="KW-1185">Reference proteome</keyword>
<dbReference type="GO" id="GO:0016779">
    <property type="term" value="F:nucleotidyltransferase activity"/>
    <property type="evidence" value="ECO:0007669"/>
    <property type="project" value="UniProtKB-ARBA"/>
</dbReference>
<feature type="domain" description="MobA-like NTP transferase" evidence="1">
    <location>
        <begin position="7"/>
        <end position="123"/>
    </location>
</feature>
<name>A0A1T4QJ01_9FIRM</name>
<accession>A0A1T4QJ01</accession>
<proteinExistence type="predicted"/>
<dbReference type="Pfam" id="PF12804">
    <property type="entry name" value="NTP_transf_3"/>
    <property type="match status" value="1"/>
</dbReference>
<evidence type="ECO:0000259" key="1">
    <source>
        <dbReference type="Pfam" id="PF12804"/>
    </source>
</evidence>
<dbReference type="InterPro" id="IPR029044">
    <property type="entry name" value="Nucleotide-diphossugar_trans"/>
</dbReference>
<dbReference type="SUPFAM" id="SSF53448">
    <property type="entry name" value="Nucleotide-diphospho-sugar transferases"/>
    <property type="match status" value="1"/>
</dbReference>
<protein>
    <submittedName>
        <fullName evidence="2">MobA-like NTP transferase domain-containing protein</fullName>
    </submittedName>
</protein>
<dbReference type="Gene3D" id="3.90.550.10">
    <property type="entry name" value="Spore Coat Polysaccharide Biosynthesis Protein SpsA, Chain A"/>
    <property type="match status" value="1"/>
</dbReference>
<dbReference type="RefSeq" id="WP_078665726.1">
    <property type="nucleotide sequence ID" value="NZ_FUXM01000019.1"/>
</dbReference>